<dbReference type="OrthoDB" id="6080988at2759"/>
<accession>A0A164XKS2</accession>
<comment type="similarity">
    <text evidence="2">Belongs to the MIF family.</text>
</comment>
<dbReference type="GO" id="GO:0033981">
    <property type="term" value="F:D-dopachrome decarboxylase activity"/>
    <property type="evidence" value="ECO:0007669"/>
    <property type="project" value="UniProtKB-EC"/>
</dbReference>
<evidence type="ECO:0000256" key="2">
    <source>
        <dbReference type="ARBA" id="ARBA00005851"/>
    </source>
</evidence>
<keyword evidence="7" id="KW-0456">Lyase</keyword>
<dbReference type="GO" id="GO:0005615">
    <property type="term" value="C:extracellular space"/>
    <property type="evidence" value="ECO:0007669"/>
    <property type="project" value="TreeGrafter"/>
</dbReference>
<dbReference type="AlphaFoldDB" id="A0A164XKS2"/>
<comment type="subunit">
    <text evidence="3">Homotrimer.</text>
</comment>
<dbReference type="PANTHER" id="PTHR11954">
    <property type="entry name" value="D-DOPACHROME DECARBOXYLASE"/>
    <property type="match status" value="1"/>
</dbReference>
<dbReference type="InterPro" id="IPR014347">
    <property type="entry name" value="Tautomerase/MIF_sf"/>
</dbReference>
<dbReference type="InterPro" id="IPR001398">
    <property type="entry name" value="Macrophage_inhib_fac"/>
</dbReference>
<evidence type="ECO:0000256" key="6">
    <source>
        <dbReference type="ARBA" id="ARBA00023101"/>
    </source>
</evidence>
<evidence type="ECO:0000256" key="4">
    <source>
        <dbReference type="ARBA" id="ARBA00022490"/>
    </source>
</evidence>
<dbReference type="EMBL" id="LRGB01000966">
    <property type="protein sequence ID" value="KZS14338.1"/>
    <property type="molecule type" value="Genomic_DNA"/>
</dbReference>
<dbReference type="Gene3D" id="3.30.429.10">
    <property type="entry name" value="Macrophage Migration Inhibitory Factor"/>
    <property type="match status" value="1"/>
</dbReference>
<protein>
    <recommendedName>
        <fullName evidence="9">D-dopachrome decarboxylase</fullName>
        <ecNumber evidence="9">4.1.1.84</ecNumber>
    </recommendedName>
</protein>
<comment type="subcellular location">
    <subcellularLocation>
        <location evidence="1">Cytoplasm</location>
    </subcellularLocation>
</comment>
<dbReference type="EC" id="4.1.1.84" evidence="9"/>
<keyword evidence="6" id="KW-0470">Melanin biosynthesis</keyword>
<evidence type="ECO:0000256" key="7">
    <source>
        <dbReference type="ARBA" id="ARBA00023239"/>
    </source>
</evidence>
<comment type="caution">
    <text evidence="10">The sequence shown here is derived from an EMBL/GenBank/DDBJ whole genome shotgun (WGS) entry which is preliminary data.</text>
</comment>
<keyword evidence="11" id="KW-1185">Reference proteome</keyword>
<gene>
    <name evidence="10" type="ORF">APZ42_020289</name>
</gene>
<dbReference type="GO" id="GO:0042438">
    <property type="term" value="P:melanin biosynthetic process"/>
    <property type="evidence" value="ECO:0007669"/>
    <property type="project" value="UniProtKB-KW"/>
</dbReference>
<evidence type="ECO:0000256" key="9">
    <source>
        <dbReference type="ARBA" id="ARBA00038884"/>
    </source>
</evidence>
<dbReference type="STRING" id="35525.A0A164XKS2"/>
<comment type="function">
    <text evidence="8">Tautomerization of D-dopachrome with decarboxylation to give 5,6-dihydroxyindole (DHI).</text>
</comment>
<organism evidence="10 11">
    <name type="scientific">Daphnia magna</name>
    <dbReference type="NCBI Taxonomy" id="35525"/>
    <lineage>
        <taxon>Eukaryota</taxon>
        <taxon>Metazoa</taxon>
        <taxon>Ecdysozoa</taxon>
        <taxon>Arthropoda</taxon>
        <taxon>Crustacea</taxon>
        <taxon>Branchiopoda</taxon>
        <taxon>Diplostraca</taxon>
        <taxon>Cladocera</taxon>
        <taxon>Anomopoda</taxon>
        <taxon>Daphniidae</taxon>
        <taxon>Daphnia</taxon>
    </lineage>
</organism>
<reference evidence="10 11" key="1">
    <citation type="submission" date="2016-03" db="EMBL/GenBank/DDBJ databases">
        <title>EvidentialGene: Evidence-directed Construction of Genes on Genomes.</title>
        <authorList>
            <person name="Gilbert D.G."/>
            <person name="Choi J.-H."/>
            <person name="Mockaitis K."/>
            <person name="Colbourne J."/>
            <person name="Pfrender M."/>
        </authorList>
    </citation>
    <scope>NUCLEOTIDE SEQUENCE [LARGE SCALE GENOMIC DNA]</scope>
    <source>
        <strain evidence="10 11">Xinb3</strain>
        <tissue evidence="10">Complete organism</tissue>
    </source>
</reference>
<dbReference type="GO" id="GO:0050178">
    <property type="term" value="F:phenylpyruvate tautomerase activity"/>
    <property type="evidence" value="ECO:0007669"/>
    <property type="project" value="TreeGrafter"/>
</dbReference>
<evidence type="ECO:0000256" key="8">
    <source>
        <dbReference type="ARBA" id="ARBA00037460"/>
    </source>
</evidence>
<dbReference type="Pfam" id="PF01187">
    <property type="entry name" value="MIF"/>
    <property type="match status" value="1"/>
</dbReference>
<dbReference type="GO" id="GO:0005737">
    <property type="term" value="C:cytoplasm"/>
    <property type="evidence" value="ECO:0007669"/>
    <property type="project" value="UniProtKB-SubCell"/>
</dbReference>
<evidence type="ECO:0000313" key="11">
    <source>
        <dbReference type="Proteomes" id="UP000076858"/>
    </source>
</evidence>
<dbReference type="PANTHER" id="PTHR11954:SF22">
    <property type="entry name" value="D-DOPACHROME DECARBOXYLASE"/>
    <property type="match status" value="1"/>
</dbReference>
<keyword evidence="4" id="KW-0963">Cytoplasm</keyword>
<name>A0A164XKS2_9CRUS</name>
<evidence type="ECO:0000256" key="3">
    <source>
        <dbReference type="ARBA" id="ARBA00011233"/>
    </source>
</evidence>
<evidence type="ECO:0000256" key="5">
    <source>
        <dbReference type="ARBA" id="ARBA00022990"/>
    </source>
</evidence>
<evidence type="ECO:0000313" key="10">
    <source>
        <dbReference type="EMBL" id="KZS14338.1"/>
    </source>
</evidence>
<dbReference type="SUPFAM" id="SSF55331">
    <property type="entry name" value="Tautomerase/MIF"/>
    <property type="match status" value="1"/>
</dbReference>
<keyword evidence="5" id="KW-0007">Acetylation</keyword>
<evidence type="ECO:0000256" key="1">
    <source>
        <dbReference type="ARBA" id="ARBA00004496"/>
    </source>
</evidence>
<proteinExistence type="inferred from homology"/>
<sequence length="116" mass="13097">MPIVTIETNLTYALLPEDFGPNLSRFTSETLNKPEERITISLVTDRRMWRNGSDLPMMQIYISAIGAVSSAEQNTVHAQKFTDFIKSQTGLPTERIFLLFTPLETWQIGKDGMVAC</sequence>
<dbReference type="Proteomes" id="UP000076858">
    <property type="component" value="Unassembled WGS sequence"/>
</dbReference>